<evidence type="ECO:0000256" key="1">
    <source>
        <dbReference type="PROSITE-ProRule" id="PRU00285"/>
    </source>
</evidence>
<evidence type="ECO:0000256" key="2">
    <source>
        <dbReference type="RuleBase" id="RU003616"/>
    </source>
</evidence>
<organism evidence="4 5">
    <name type="scientific">Desulfosarcina widdelii</name>
    <dbReference type="NCBI Taxonomy" id="947919"/>
    <lineage>
        <taxon>Bacteria</taxon>
        <taxon>Pseudomonadati</taxon>
        <taxon>Thermodesulfobacteriota</taxon>
        <taxon>Desulfobacteria</taxon>
        <taxon>Desulfobacterales</taxon>
        <taxon>Desulfosarcinaceae</taxon>
        <taxon>Desulfosarcina</taxon>
    </lineage>
</organism>
<evidence type="ECO:0000259" key="3">
    <source>
        <dbReference type="PROSITE" id="PS01031"/>
    </source>
</evidence>
<proteinExistence type="inferred from homology"/>
<keyword evidence="5" id="KW-1185">Reference proteome</keyword>
<dbReference type="InterPro" id="IPR031107">
    <property type="entry name" value="Small_HSP"/>
</dbReference>
<sequence length="153" mass="17006">MFARGILNYPTMGWRHPFAELERMSRQMDRLTQGLLGRPGLGWRPASVFPAINLTEDADSYYVRAELPGIKADALDIQAVGRKLTISGERTIASEGENVRYHRREREAGKFSRTIGMPGDIDANKVDAKLANGMLKVTIAKAEAAKPKQITIH</sequence>
<dbReference type="Proteomes" id="UP000427769">
    <property type="component" value="Chromosome"/>
</dbReference>
<dbReference type="PROSITE" id="PS01031">
    <property type="entry name" value="SHSP"/>
    <property type="match status" value="1"/>
</dbReference>
<name>A0A5K7Z3V2_9BACT</name>
<dbReference type="KEGG" id="dwd:DSCW_16580"/>
<dbReference type="AlphaFoldDB" id="A0A5K7Z3V2"/>
<dbReference type="Gene3D" id="2.60.40.790">
    <property type="match status" value="1"/>
</dbReference>
<accession>A0A5K7Z3V2</accession>
<dbReference type="OrthoDB" id="189458at2"/>
<dbReference type="EMBL" id="AP021875">
    <property type="protein sequence ID" value="BBO74241.1"/>
    <property type="molecule type" value="Genomic_DNA"/>
</dbReference>
<protein>
    <submittedName>
        <fullName evidence="4">Molecular chaperone Hsp20</fullName>
    </submittedName>
</protein>
<dbReference type="RefSeq" id="WP_155303283.1">
    <property type="nucleotide sequence ID" value="NZ_AP021875.1"/>
</dbReference>
<dbReference type="CDD" id="cd06464">
    <property type="entry name" value="ACD_sHsps-like"/>
    <property type="match status" value="1"/>
</dbReference>
<dbReference type="PANTHER" id="PTHR11527">
    <property type="entry name" value="HEAT-SHOCK PROTEIN 20 FAMILY MEMBER"/>
    <property type="match status" value="1"/>
</dbReference>
<dbReference type="Pfam" id="PF00011">
    <property type="entry name" value="HSP20"/>
    <property type="match status" value="1"/>
</dbReference>
<gene>
    <name evidence="4" type="primary">hsp20</name>
    <name evidence="4" type="ORF">DSCW_16580</name>
</gene>
<dbReference type="InterPro" id="IPR008978">
    <property type="entry name" value="HSP20-like_chaperone"/>
</dbReference>
<evidence type="ECO:0000313" key="5">
    <source>
        <dbReference type="Proteomes" id="UP000427769"/>
    </source>
</evidence>
<dbReference type="SUPFAM" id="SSF49764">
    <property type="entry name" value="HSP20-like chaperones"/>
    <property type="match status" value="1"/>
</dbReference>
<evidence type="ECO:0000313" key="4">
    <source>
        <dbReference type="EMBL" id="BBO74241.1"/>
    </source>
</evidence>
<dbReference type="InterPro" id="IPR002068">
    <property type="entry name" value="A-crystallin/Hsp20_dom"/>
</dbReference>
<feature type="domain" description="SHSP" evidence="3">
    <location>
        <begin position="43"/>
        <end position="153"/>
    </location>
</feature>
<reference evidence="4 5" key="1">
    <citation type="submission" date="2019-11" db="EMBL/GenBank/DDBJ databases">
        <title>Comparative genomics of hydrocarbon-degrading Desulfosarcina strains.</title>
        <authorList>
            <person name="Watanabe M."/>
            <person name="Kojima H."/>
            <person name="Fukui M."/>
        </authorList>
    </citation>
    <scope>NUCLEOTIDE SEQUENCE [LARGE SCALE GENOMIC DNA]</scope>
    <source>
        <strain evidence="4 5">PP31</strain>
    </source>
</reference>
<comment type="similarity">
    <text evidence="1 2">Belongs to the small heat shock protein (HSP20) family.</text>
</comment>